<dbReference type="SMART" id="SM00516">
    <property type="entry name" value="SEC14"/>
    <property type="match status" value="1"/>
</dbReference>
<dbReference type="GO" id="GO:0005737">
    <property type="term" value="C:cytoplasm"/>
    <property type="evidence" value="ECO:0007669"/>
    <property type="project" value="TreeGrafter"/>
</dbReference>
<dbReference type="FunFam" id="3.40.525.10:FF:000006">
    <property type="entry name" value="SEC14-like lipid binding 1"/>
    <property type="match status" value="1"/>
</dbReference>
<dbReference type="Gene3D" id="3.40.525.10">
    <property type="entry name" value="CRAL-TRIO lipid binding domain"/>
    <property type="match status" value="1"/>
</dbReference>
<gene>
    <name evidence="4" type="ORF">PYX00_005734</name>
</gene>
<feature type="domain" description="CRAL-TRIO" evidence="1">
    <location>
        <begin position="294"/>
        <end position="470"/>
    </location>
</feature>
<dbReference type="InterPro" id="IPR001251">
    <property type="entry name" value="CRAL-TRIO_dom"/>
</dbReference>
<dbReference type="SUPFAM" id="SSF52087">
    <property type="entry name" value="CRAL/TRIO domain"/>
    <property type="match status" value="1"/>
</dbReference>
<name>A0AAW2HUB1_9NEOP</name>
<evidence type="ECO:0000259" key="2">
    <source>
        <dbReference type="PROSITE" id="PS50866"/>
    </source>
</evidence>
<dbReference type="AlphaFoldDB" id="A0AAW2HUB1"/>
<proteinExistence type="predicted"/>
<dbReference type="SUPFAM" id="SSF46938">
    <property type="entry name" value="CRAL/TRIO N-terminal domain"/>
    <property type="match status" value="1"/>
</dbReference>
<dbReference type="Pfam" id="PF04707">
    <property type="entry name" value="PRELI"/>
    <property type="match status" value="1"/>
</dbReference>
<dbReference type="PANTHER" id="PTHR23324:SF66">
    <property type="entry name" value="PROTEIN REAL-TIME"/>
    <property type="match status" value="1"/>
</dbReference>
<evidence type="ECO:0008006" key="5">
    <source>
        <dbReference type="Google" id="ProtNLM"/>
    </source>
</evidence>
<dbReference type="Pfam" id="PF00650">
    <property type="entry name" value="CRAL_TRIO"/>
    <property type="match status" value="1"/>
</dbReference>
<dbReference type="PROSITE" id="PS50191">
    <property type="entry name" value="CRAL_TRIO"/>
    <property type="match status" value="1"/>
</dbReference>
<dbReference type="Gene3D" id="2.60.120.680">
    <property type="entry name" value="GOLD domain"/>
    <property type="match status" value="1"/>
</dbReference>
<feature type="domain" description="GOLD" evidence="2">
    <location>
        <begin position="496"/>
        <end position="631"/>
    </location>
</feature>
<dbReference type="InterPro" id="IPR011074">
    <property type="entry name" value="CRAL/TRIO_N_dom"/>
</dbReference>
<dbReference type="InterPro" id="IPR036865">
    <property type="entry name" value="CRAL-TRIO_dom_sf"/>
</dbReference>
<dbReference type="Pfam" id="PF03765">
    <property type="entry name" value="CRAL_TRIO_N"/>
    <property type="match status" value="1"/>
</dbReference>
<comment type="caution">
    <text evidence="4">The sequence shown here is derived from an EMBL/GenBank/DDBJ whole genome shotgun (WGS) entry which is preliminary data.</text>
</comment>
<reference evidence="4" key="1">
    <citation type="journal article" date="2024" name="Gigascience">
        <title>Chromosome-level genome of the poultry shaft louse Menopon gallinae provides insight into the host-switching and adaptive evolution of parasitic lice.</title>
        <authorList>
            <person name="Xu Y."/>
            <person name="Ma L."/>
            <person name="Liu S."/>
            <person name="Liang Y."/>
            <person name="Liu Q."/>
            <person name="He Z."/>
            <person name="Tian L."/>
            <person name="Duan Y."/>
            <person name="Cai W."/>
            <person name="Li H."/>
            <person name="Song F."/>
        </authorList>
    </citation>
    <scope>NUCLEOTIDE SEQUENCE</scope>
    <source>
        <strain evidence="4">Cailab_2023a</strain>
    </source>
</reference>
<dbReference type="InterPro" id="IPR051064">
    <property type="entry name" value="SEC14/CRAL-TRIO_domain"/>
</dbReference>
<dbReference type="PROSITE" id="PS50904">
    <property type="entry name" value="PRELI_MSF1"/>
    <property type="match status" value="1"/>
</dbReference>
<dbReference type="SUPFAM" id="SSF101576">
    <property type="entry name" value="Supernatant protein factor (SPF), C-terminal domain"/>
    <property type="match status" value="1"/>
</dbReference>
<dbReference type="InterPro" id="IPR009038">
    <property type="entry name" value="GOLD_dom"/>
</dbReference>
<dbReference type="InterPro" id="IPR036598">
    <property type="entry name" value="GOLD_dom_sf"/>
</dbReference>
<dbReference type="PROSITE" id="PS50866">
    <property type="entry name" value="GOLD"/>
    <property type="match status" value="1"/>
</dbReference>
<dbReference type="PANTHER" id="PTHR23324">
    <property type="entry name" value="SEC14 RELATED PROTEIN"/>
    <property type="match status" value="1"/>
</dbReference>
<protein>
    <recommendedName>
        <fullName evidence="5">SEC14-like protein 1</fullName>
    </recommendedName>
</protein>
<dbReference type="EMBL" id="JARGDH010000003">
    <property type="protein sequence ID" value="KAL0272928.1"/>
    <property type="molecule type" value="Genomic_DNA"/>
</dbReference>
<evidence type="ECO:0000259" key="1">
    <source>
        <dbReference type="PROSITE" id="PS50191"/>
    </source>
</evidence>
<evidence type="ECO:0000259" key="3">
    <source>
        <dbReference type="PROSITE" id="PS50904"/>
    </source>
</evidence>
<feature type="domain" description="PRELI/MSF1" evidence="3">
    <location>
        <begin position="3"/>
        <end position="175"/>
    </location>
</feature>
<dbReference type="CDD" id="cd00170">
    <property type="entry name" value="SEC14"/>
    <property type="match status" value="1"/>
</dbReference>
<organism evidence="4">
    <name type="scientific">Menopon gallinae</name>
    <name type="common">poultry shaft louse</name>
    <dbReference type="NCBI Taxonomy" id="328185"/>
    <lineage>
        <taxon>Eukaryota</taxon>
        <taxon>Metazoa</taxon>
        <taxon>Ecdysozoa</taxon>
        <taxon>Arthropoda</taxon>
        <taxon>Hexapoda</taxon>
        <taxon>Insecta</taxon>
        <taxon>Pterygota</taxon>
        <taxon>Neoptera</taxon>
        <taxon>Paraneoptera</taxon>
        <taxon>Psocodea</taxon>
        <taxon>Troctomorpha</taxon>
        <taxon>Phthiraptera</taxon>
        <taxon>Amblycera</taxon>
        <taxon>Menoponidae</taxon>
        <taxon>Menopon</taxon>
    </lineage>
</organism>
<dbReference type="InterPro" id="IPR036273">
    <property type="entry name" value="CRAL/TRIO_N_dom_sf"/>
</dbReference>
<dbReference type="InterPro" id="IPR006797">
    <property type="entry name" value="PRELI/MSF1_dom"/>
</dbReference>
<dbReference type="SMART" id="SM01100">
    <property type="entry name" value="CRAL_TRIO_N"/>
    <property type="match status" value="1"/>
</dbReference>
<accession>A0AAW2HUB1</accession>
<evidence type="ECO:0000313" key="4">
    <source>
        <dbReference type="EMBL" id="KAL0272928.1"/>
    </source>
</evidence>
<sequence>MVQKYQSPVRIYKYPFELVMMAYERRFPSCPQIPIVLDCEVISDVESPDGSVRNTERRCKLGVEAPYLLKKIIGVDVVYFIQKNCLDRRKRVLDIEAFNESFSTRVTVLEHCRYFVHPENSDWTCFEQSATLDIRNFLGFENSMEKLAMKQYSANIAKGKEIVEYFVNQLREEGITHVPVWSPSHVSKDQNEDNYAAEEFKSEEMKAKGDHFQLETDYIRRYLGELTLIQESNLVQLKKWVAALQKGKVPNDSTLLRFLRARDFNVEKAREMLSQSLIWRKKHAVDRILSEYAPPQVVKDYFPGGWHHEDKDGRPLYILRLGQMDVKGLLKSIGEEGLLKLTLAVCEEGLKLMEDATRRLGRPISTWTLLVDLEGLNMRHLWRPGIRALLRIIEIVEANYPETMGRVLIIRAPRVFPILWTIVGTFIDENTRTKFLFYGGNDYMSSGGLIDYISSDILPDFLGGPSKTSVSEGGLVPKNLYLTTGDIDREGFSLKEDSLYHSISLGKGQIHEVVIHIDEPHTVITWDFDVMLQDVVFSVLVTSLPLSTKETSCIGDSEHKCVIDKNWKEGKEYFKVETPIVCHDGESVQGSHVAKKAGSYVLQWKFHSGHQLDLLDSLTQHKAQVIYFYETLSSAEYRGSMSSLQSGHSAFSSLSNRSGASSCPSR</sequence>